<sequence>MASMVAETWAIINGEDDSNGVEISKFNNALLMSLLEESYGEECNDEQVNRVIQSLEAEINANMLEAGEDLAMDPEFLGLSDDEDGQNSSASMEFEWAEMELVPSSPSDDMNWFVDHCENELDLMVEYGDVGDYNSQIYSVVSSEENGFSSLWHETYEPVAYN</sequence>
<dbReference type="Proteomes" id="UP001164250">
    <property type="component" value="Chromosome 3"/>
</dbReference>
<comment type="caution">
    <text evidence="1">The sequence shown here is derived from an EMBL/GenBank/DDBJ whole genome shotgun (WGS) entry which is preliminary data.</text>
</comment>
<name>A0ACC1BUN5_9ROSI</name>
<reference evidence="2" key="1">
    <citation type="journal article" date="2023" name="G3 (Bethesda)">
        <title>Genome assembly and association tests identify interacting loci associated with vigor, precocity, and sex in interspecific pistachio rootstocks.</title>
        <authorList>
            <person name="Palmer W."/>
            <person name="Jacygrad E."/>
            <person name="Sagayaradj S."/>
            <person name="Cavanaugh K."/>
            <person name="Han R."/>
            <person name="Bertier L."/>
            <person name="Beede B."/>
            <person name="Kafkas S."/>
            <person name="Golino D."/>
            <person name="Preece J."/>
            <person name="Michelmore R."/>
        </authorList>
    </citation>
    <scope>NUCLEOTIDE SEQUENCE [LARGE SCALE GENOMIC DNA]</scope>
</reference>
<gene>
    <name evidence="1" type="ORF">Patl1_05026</name>
</gene>
<evidence type="ECO:0000313" key="2">
    <source>
        <dbReference type="Proteomes" id="UP001164250"/>
    </source>
</evidence>
<evidence type="ECO:0000313" key="1">
    <source>
        <dbReference type="EMBL" id="KAJ0102813.1"/>
    </source>
</evidence>
<accession>A0ACC1BUN5</accession>
<dbReference type="EMBL" id="CM047899">
    <property type="protein sequence ID" value="KAJ0102813.1"/>
    <property type="molecule type" value="Genomic_DNA"/>
</dbReference>
<proteinExistence type="predicted"/>
<protein>
    <submittedName>
        <fullName evidence="1">Uncharacterized protein</fullName>
    </submittedName>
</protein>
<keyword evidence="2" id="KW-1185">Reference proteome</keyword>
<organism evidence="1 2">
    <name type="scientific">Pistacia atlantica</name>
    <dbReference type="NCBI Taxonomy" id="434234"/>
    <lineage>
        <taxon>Eukaryota</taxon>
        <taxon>Viridiplantae</taxon>
        <taxon>Streptophyta</taxon>
        <taxon>Embryophyta</taxon>
        <taxon>Tracheophyta</taxon>
        <taxon>Spermatophyta</taxon>
        <taxon>Magnoliopsida</taxon>
        <taxon>eudicotyledons</taxon>
        <taxon>Gunneridae</taxon>
        <taxon>Pentapetalae</taxon>
        <taxon>rosids</taxon>
        <taxon>malvids</taxon>
        <taxon>Sapindales</taxon>
        <taxon>Anacardiaceae</taxon>
        <taxon>Pistacia</taxon>
    </lineage>
</organism>